<evidence type="ECO:0000313" key="3">
    <source>
        <dbReference type="Proteomes" id="UP000053758"/>
    </source>
</evidence>
<protein>
    <submittedName>
        <fullName evidence="2">Glutamine amidotransferase</fullName>
    </submittedName>
</protein>
<dbReference type="PANTHER" id="PTHR43130:SF2">
    <property type="entry name" value="DJ-1_PFPI DOMAIN-CONTAINING PROTEIN"/>
    <property type="match status" value="1"/>
</dbReference>
<keyword evidence="2" id="KW-0315">Glutamine amidotransferase</keyword>
<gene>
    <name evidence="2" type="ORF">PAN0_005d2475</name>
</gene>
<accession>A0A081CC67</accession>
<keyword evidence="2" id="KW-0808">Transferase</keyword>
<dbReference type="PANTHER" id="PTHR43130">
    <property type="entry name" value="ARAC-FAMILY TRANSCRIPTIONAL REGULATOR"/>
    <property type="match status" value="1"/>
</dbReference>
<dbReference type="SUPFAM" id="SSF52317">
    <property type="entry name" value="Class I glutamine amidotransferase-like"/>
    <property type="match status" value="1"/>
</dbReference>
<dbReference type="EMBL" id="DF830072">
    <property type="protein sequence ID" value="GAK64263.1"/>
    <property type="molecule type" value="Genomic_DNA"/>
</dbReference>
<dbReference type="Gene3D" id="3.40.50.880">
    <property type="match status" value="1"/>
</dbReference>
<dbReference type="InterPro" id="IPR029062">
    <property type="entry name" value="Class_I_gatase-like"/>
</dbReference>
<dbReference type="InterPro" id="IPR002818">
    <property type="entry name" value="DJ-1/PfpI"/>
</dbReference>
<dbReference type="AlphaFoldDB" id="A0A081CC67"/>
<evidence type="ECO:0000259" key="1">
    <source>
        <dbReference type="Pfam" id="PF01965"/>
    </source>
</evidence>
<sequence>MLSCPERFRNVNSHFGRAARRRAFSSSSTTIRKLAVAAMSEQNENKLAVGIVLFDGVTQLDYIGPLTAFAPHFRTYLLHHTLDAVTTDIDAVMALPTATFDQVDHVDILLVPGAPNKHINRLLCDARFLAQLRRLGSGAQYITSVCTGSLLLARAGLLDGFKATSHWSALEVLAAMGIETVKQRVVHDRNRITAGGVTAGIDFGLTLVEKLKGLDAAKLTQLMIEYDPAPPINAGSPEGAGEKLTAFARQSSKNDVDEGIRIVATPAPL</sequence>
<dbReference type="InterPro" id="IPR052158">
    <property type="entry name" value="INH-QAR"/>
</dbReference>
<organism evidence="2">
    <name type="scientific">Pseudozyma antarctica</name>
    <name type="common">Yeast</name>
    <name type="synonym">Candida antarctica</name>
    <dbReference type="NCBI Taxonomy" id="84753"/>
    <lineage>
        <taxon>Eukaryota</taxon>
        <taxon>Fungi</taxon>
        <taxon>Dikarya</taxon>
        <taxon>Basidiomycota</taxon>
        <taxon>Ustilaginomycotina</taxon>
        <taxon>Ustilaginomycetes</taxon>
        <taxon>Ustilaginales</taxon>
        <taxon>Ustilaginaceae</taxon>
        <taxon>Moesziomyces</taxon>
    </lineage>
</organism>
<proteinExistence type="predicted"/>
<reference evidence="2" key="1">
    <citation type="submission" date="2014-07" db="EMBL/GenBank/DDBJ databases">
        <title>Draft genome sequence of the yeast Pseudozyma antarctica JCM 10317 known as a producer of lipase B which used in a wide range of industrial applications.</title>
        <authorList>
            <person name="Morita T."/>
            <person name="Saika A."/>
            <person name="Koike H."/>
        </authorList>
    </citation>
    <scope>NUCLEOTIDE SEQUENCE</scope>
    <source>
        <strain evidence="2">JCM 10317</strain>
    </source>
</reference>
<dbReference type="Pfam" id="PF01965">
    <property type="entry name" value="DJ-1_PfpI"/>
    <property type="match status" value="1"/>
</dbReference>
<dbReference type="Proteomes" id="UP000053758">
    <property type="component" value="Unassembled WGS sequence"/>
</dbReference>
<feature type="domain" description="DJ-1/PfpI" evidence="1">
    <location>
        <begin position="49"/>
        <end position="209"/>
    </location>
</feature>
<dbReference type="GO" id="GO:0016740">
    <property type="term" value="F:transferase activity"/>
    <property type="evidence" value="ECO:0007669"/>
    <property type="project" value="UniProtKB-KW"/>
</dbReference>
<evidence type="ECO:0000313" key="2">
    <source>
        <dbReference type="EMBL" id="GAK64263.1"/>
    </source>
</evidence>
<dbReference type="RefSeq" id="XP_014657203.1">
    <property type="nucleotide sequence ID" value="XM_014801717.1"/>
</dbReference>
<keyword evidence="3" id="KW-1185">Reference proteome</keyword>
<dbReference type="CDD" id="cd03139">
    <property type="entry name" value="GATase1_PfpI_2"/>
    <property type="match status" value="1"/>
</dbReference>
<name>A0A081CC67_PSEA2</name>
<dbReference type="GeneID" id="26303471"/>
<dbReference type="HOGENOM" id="CLU_000445_44_1_1"/>
<dbReference type="GO" id="GO:0006355">
    <property type="term" value="P:regulation of DNA-templated transcription"/>
    <property type="evidence" value="ECO:0007669"/>
    <property type="project" value="TreeGrafter"/>
</dbReference>